<name>A0ABR9AQ99_9BACT</name>
<organism evidence="3 4">
    <name type="scientific">Echinicola arenosa</name>
    <dbReference type="NCBI Taxonomy" id="2774144"/>
    <lineage>
        <taxon>Bacteria</taxon>
        <taxon>Pseudomonadati</taxon>
        <taxon>Bacteroidota</taxon>
        <taxon>Cytophagia</taxon>
        <taxon>Cytophagales</taxon>
        <taxon>Cyclobacteriaceae</taxon>
        <taxon>Echinicola</taxon>
    </lineage>
</organism>
<feature type="coiled-coil region" evidence="1">
    <location>
        <begin position="406"/>
        <end position="433"/>
    </location>
</feature>
<reference evidence="3 4" key="1">
    <citation type="submission" date="2020-09" db="EMBL/GenBank/DDBJ databases">
        <title>Echinicola sp. CAU 1574 isolated from sand of Sido Beach.</title>
        <authorList>
            <person name="Kim W."/>
        </authorList>
    </citation>
    <scope>NUCLEOTIDE SEQUENCE [LARGE SCALE GENOMIC DNA]</scope>
    <source>
        <strain evidence="3 4">CAU 1574</strain>
    </source>
</reference>
<feature type="domain" description="Protein CR006 P-loop" evidence="2">
    <location>
        <begin position="18"/>
        <end position="696"/>
    </location>
</feature>
<dbReference type="InterPro" id="IPR026866">
    <property type="entry name" value="CR006_AAA"/>
</dbReference>
<evidence type="ECO:0000259" key="2">
    <source>
        <dbReference type="Pfam" id="PF13166"/>
    </source>
</evidence>
<evidence type="ECO:0000256" key="1">
    <source>
        <dbReference type="SAM" id="Coils"/>
    </source>
</evidence>
<gene>
    <name evidence="3" type="ORF">IFO69_19110</name>
</gene>
<dbReference type="SUPFAM" id="SSF52540">
    <property type="entry name" value="P-loop containing nucleoside triphosphate hydrolases"/>
    <property type="match status" value="1"/>
</dbReference>
<keyword evidence="4" id="KW-1185">Reference proteome</keyword>
<dbReference type="RefSeq" id="WP_192011738.1">
    <property type="nucleotide sequence ID" value="NZ_JACYTQ010000008.1"/>
</dbReference>
<sequence length="725" mass="84016">MVTKLNNFTLKSFVGYTNPNDLLFRAKNILFGYNGKGKSSIAIGIKNEFLKDITKKPENLRIFDRDYISNSLLLENSEGKIKGVEASFGKGGVDIENKIKELEKLIIKEDEIEKIDTGIAKSRKDIRTEIDKIHDRRKGEANIQKKSREESVERVIELYKKDFRDAKKIEVNEEKLIKINGDNAIEKQIAQNENLRPLNFSKIQTPLIEEVKAIFTEEFGEDISIPEFEVVQWIESGLKLHKEGDNCKFCDGTLDFLDVKSKIAEFKENKRHKATEKLKQFREQLQNLLESIKIIEKESKTYSTNIGIEIEQHFTAISAKKSTIESLVDSCQSKIDKIETQETFDFKLLAETLKVVEESISGISKSKNEQLLELRKKQNNLTTLVKGAIGLEIIKSITIQDRLKDVKEKEFSLKEKRDNNKQKQQEIQDLKQQKSLTKDFADFVSQILNDINISLKVDLDTDNKNYIIKSTNENATLTIKDISEGEKNLLALFFFYYELFADNKQQSLKSEIDLIIVDDPISSMDDSNKFYILELMKNLLELSNKQTFVMTHSWDDYCNLSYGKKAWDDRKDKDGNKVESKFATFEIRKTNGKSELSQLKNIEKPYKYLFKEIFEFSEKREDDLKTDCQIYHYPNVMRRVFEEWYGFKIGKDLNLTSSQQDRIINDLAIKDNAEKTKLGLLLKVCNILSHSINGSKNPQEIHQSAKYLMKLIAANDKLHFNNMKN</sequence>
<dbReference type="Gene3D" id="3.40.50.300">
    <property type="entry name" value="P-loop containing nucleotide triphosphate hydrolases"/>
    <property type="match status" value="1"/>
</dbReference>
<evidence type="ECO:0000313" key="3">
    <source>
        <dbReference type="EMBL" id="MBD8490870.1"/>
    </source>
</evidence>
<evidence type="ECO:0000313" key="4">
    <source>
        <dbReference type="Proteomes" id="UP000647133"/>
    </source>
</evidence>
<dbReference type="Pfam" id="PF13166">
    <property type="entry name" value="AAA_13"/>
    <property type="match status" value="1"/>
</dbReference>
<protein>
    <submittedName>
        <fullName evidence="3">AAA family ATPase</fullName>
    </submittedName>
</protein>
<keyword evidence="1" id="KW-0175">Coiled coil</keyword>
<accession>A0ABR9AQ99</accession>
<feature type="coiled-coil region" evidence="1">
    <location>
        <begin position="264"/>
        <end position="298"/>
    </location>
</feature>
<dbReference type="EMBL" id="JACYTQ010000008">
    <property type="protein sequence ID" value="MBD8490870.1"/>
    <property type="molecule type" value="Genomic_DNA"/>
</dbReference>
<dbReference type="Proteomes" id="UP000647133">
    <property type="component" value="Unassembled WGS sequence"/>
</dbReference>
<comment type="caution">
    <text evidence="3">The sequence shown here is derived from an EMBL/GenBank/DDBJ whole genome shotgun (WGS) entry which is preliminary data.</text>
</comment>
<proteinExistence type="predicted"/>
<dbReference type="InterPro" id="IPR027417">
    <property type="entry name" value="P-loop_NTPase"/>
</dbReference>